<dbReference type="InterPro" id="IPR001128">
    <property type="entry name" value="Cyt_P450"/>
</dbReference>
<evidence type="ECO:0000256" key="4">
    <source>
        <dbReference type="ARBA" id="ARBA00023002"/>
    </source>
</evidence>
<evidence type="ECO:0000313" key="8">
    <source>
        <dbReference type="Proteomes" id="UP000246991"/>
    </source>
</evidence>
<protein>
    <submittedName>
        <fullName evidence="7">Cytochrome P450</fullName>
    </submittedName>
</protein>
<sequence length="532" mass="60124">MGIFMQLINCAKDKNFYGSSLSCVTIAFLFIGLPLLLNKEWSVHNPTKLPIAGIEYPGYFSLVDARRKFVSNGFHILRDAYYKYHGKNFVIATKTYCKVVLMHDQVRERSNAPEDTISFSRGAAEQSRDPIRMLFFSGSKKFCKSLYSEILMKVQSIGSMKEAILAETQFTLNTELPGFSTDEWVSVAIFPVALRIIARVSARAFISLPLCRNEDWLTITITFARDVSKAVDELAGVPKMIRPLYAYLWNPAKEVGSHKRKAESFLAPIIRERLEEESLAEKNATDYQKPTDLLQWLLDRLERHHKTPEALSLMLLQIGLASIHSTALSVTNTMFDLSQHQECAQQIREEMEATISANGGVLDRTVLRKMRKTGSFFKEVIRRGSLSIARSCMKNVTLSNGTYLPKGTIIGAPSAMFATDPEYIEGPETFHGFRWYEKSLGVKHGEVNANSCGTTPPNDLSFGHGRNALPGRFFAIEEMKTILTFILLQYDIKFPEGQSRPDNIYTGENSYPDLSRKLLFKKLLGPKKFPFL</sequence>
<feature type="transmembrane region" description="Helical" evidence="6">
    <location>
        <begin position="16"/>
        <end position="37"/>
    </location>
</feature>
<reference evidence="7 8" key="1">
    <citation type="submission" date="2018-03" db="EMBL/GenBank/DDBJ databases">
        <title>Genomes of Pezizomycetes fungi and the evolution of truffles.</title>
        <authorList>
            <person name="Murat C."/>
            <person name="Payen T."/>
            <person name="Noel B."/>
            <person name="Kuo A."/>
            <person name="Martin F.M."/>
        </authorList>
    </citation>
    <scope>NUCLEOTIDE SEQUENCE [LARGE SCALE GENOMIC DNA]</scope>
    <source>
        <strain evidence="7">091103-1</strain>
    </source>
</reference>
<evidence type="ECO:0000256" key="5">
    <source>
        <dbReference type="ARBA" id="ARBA00023004"/>
    </source>
</evidence>
<accession>A0A317SUB8</accession>
<dbReference type="GO" id="GO:0016705">
    <property type="term" value="F:oxidoreductase activity, acting on paired donors, with incorporation or reduction of molecular oxygen"/>
    <property type="evidence" value="ECO:0007669"/>
    <property type="project" value="InterPro"/>
</dbReference>
<dbReference type="EMBL" id="PYWC01000018">
    <property type="protein sequence ID" value="PWW77972.1"/>
    <property type="molecule type" value="Genomic_DNA"/>
</dbReference>
<evidence type="ECO:0000256" key="1">
    <source>
        <dbReference type="ARBA" id="ARBA00001971"/>
    </source>
</evidence>
<name>A0A317SUB8_9PEZI</name>
<dbReference type="STRING" id="42249.A0A317SUB8"/>
<keyword evidence="6" id="KW-0472">Membrane</keyword>
<keyword evidence="3" id="KW-0479">Metal-binding</keyword>
<dbReference type="CDD" id="cd11041">
    <property type="entry name" value="CYP503A1-like"/>
    <property type="match status" value="1"/>
</dbReference>
<keyword evidence="8" id="KW-1185">Reference proteome</keyword>
<evidence type="ECO:0000256" key="2">
    <source>
        <dbReference type="ARBA" id="ARBA00010617"/>
    </source>
</evidence>
<keyword evidence="6" id="KW-0812">Transmembrane</keyword>
<evidence type="ECO:0000256" key="6">
    <source>
        <dbReference type="SAM" id="Phobius"/>
    </source>
</evidence>
<dbReference type="Pfam" id="PF00067">
    <property type="entry name" value="p450"/>
    <property type="match status" value="1"/>
</dbReference>
<comment type="caution">
    <text evidence="7">The sequence shown here is derived from an EMBL/GenBank/DDBJ whole genome shotgun (WGS) entry which is preliminary data.</text>
</comment>
<keyword evidence="5" id="KW-0408">Iron</keyword>
<dbReference type="PANTHER" id="PTHR46206">
    <property type="entry name" value="CYTOCHROME P450"/>
    <property type="match status" value="1"/>
</dbReference>
<keyword evidence="6" id="KW-1133">Transmembrane helix</keyword>
<comment type="cofactor">
    <cofactor evidence="1">
        <name>heme</name>
        <dbReference type="ChEBI" id="CHEBI:30413"/>
    </cofactor>
</comment>
<dbReference type="AlphaFoldDB" id="A0A317SUB8"/>
<dbReference type="OrthoDB" id="1844152at2759"/>
<dbReference type="GO" id="GO:0005506">
    <property type="term" value="F:iron ion binding"/>
    <property type="evidence" value="ECO:0007669"/>
    <property type="project" value="InterPro"/>
</dbReference>
<proteinExistence type="inferred from homology"/>
<dbReference type="Gene3D" id="1.10.630.10">
    <property type="entry name" value="Cytochrome P450"/>
    <property type="match status" value="1"/>
</dbReference>
<organism evidence="7 8">
    <name type="scientific">Tuber magnatum</name>
    <name type="common">white Piedmont truffle</name>
    <dbReference type="NCBI Taxonomy" id="42249"/>
    <lineage>
        <taxon>Eukaryota</taxon>
        <taxon>Fungi</taxon>
        <taxon>Dikarya</taxon>
        <taxon>Ascomycota</taxon>
        <taxon>Pezizomycotina</taxon>
        <taxon>Pezizomycetes</taxon>
        <taxon>Pezizales</taxon>
        <taxon>Tuberaceae</taxon>
        <taxon>Tuber</taxon>
    </lineage>
</organism>
<dbReference type="InterPro" id="IPR036396">
    <property type="entry name" value="Cyt_P450_sf"/>
</dbReference>
<dbReference type="GO" id="GO:0020037">
    <property type="term" value="F:heme binding"/>
    <property type="evidence" value="ECO:0007669"/>
    <property type="project" value="InterPro"/>
</dbReference>
<dbReference type="Proteomes" id="UP000246991">
    <property type="component" value="Unassembled WGS sequence"/>
</dbReference>
<dbReference type="SUPFAM" id="SSF48264">
    <property type="entry name" value="Cytochrome P450"/>
    <property type="match status" value="1"/>
</dbReference>
<comment type="similarity">
    <text evidence="2">Belongs to the cytochrome P450 family.</text>
</comment>
<evidence type="ECO:0000313" key="7">
    <source>
        <dbReference type="EMBL" id="PWW77972.1"/>
    </source>
</evidence>
<gene>
    <name evidence="7" type="ORF">C7212DRAFT_292313</name>
</gene>
<dbReference type="GO" id="GO:0004497">
    <property type="term" value="F:monooxygenase activity"/>
    <property type="evidence" value="ECO:0007669"/>
    <property type="project" value="InterPro"/>
</dbReference>
<evidence type="ECO:0000256" key="3">
    <source>
        <dbReference type="ARBA" id="ARBA00022723"/>
    </source>
</evidence>
<keyword evidence="4" id="KW-0560">Oxidoreductase</keyword>